<protein>
    <recommendedName>
        <fullName evidence="1">UPF0282 protein APZ16_03540</fullName>
    </recommendedName>
</protein>
<dbReference type="InterPro" id="IPR014426">
    <property type="entry name" value="UPF0282_hydrls"/>
</dbReference>
<reference evidence="2 3" key="1">
    <citation type="journal article" date="2016" name="Nat. Microbiol.">
        <title>Genomic inference of the metabolism of cosmopolitan subsurface Archaea, Hadesarchaea.</title>
        <authorList>
            <person name="Baker B.J."/>
            <person name="Saw J.H."/>
            <person name="Lind A.E."/>
            <person name="Lazar C.S."/>
            <person name="Hinrichs K.-U."/>
            <person name="Teske A.P."/>
            <person name="Ettema T.J."/>
        </authorList>
    </citation>
    <scope>NUCLEOTIDE SEQUENCE [LARGE SCALE GENOMIC DNA]</scope>
</reference>
<proteinExistence type="inferred from homology"/>
<dbReference type="HAMAP" id="MF_01406">
    <property type="entry name" value="UPF0282"/>
    <property type="match status" value="1"/>
</dbReference>
<dbReference type="AlphaFoldDB" id="A0A147JZK0"/>
<dbReference type="STRING" id="1776334.APZ16_03540"/>
<dbReference type="InterPro" id="IPR050114">
    <property type="entry name" value="UPF0173_UPF0282_UlaG_hydrolase"/>
</dbReference>
<gene>
    <name evidence="2" type="ORF">APZ16_03540</name>
</gene>
<dbReference type="Gene3D" id="3.60.15.10">
    <property type="entry name" value="Ribonuclease Z/Hydroxyacylglutathione hydrolase-like"/>
    <property type="match status" value="1"/>
</dbReference>
<accession>A0A147JZK0</accession>
<dbReference type="PANTHER" id="PTHR43546">
    <property type="entry name" value="UPF0173 METAL-DEPENDENT HYDROLASE MJ1163-RELATED"/>
    <property type="match status" value="1"/>
</dbReference>
<dbReference type="EMBL" id="LQMQ01000011">
    <property type="protein sequence ID" value="KUO42043.1"/>
    <property type="molecule type" value="Genomic_DNA"/>
</dbReference>
<comment type="caution">
    <text evidence="2">The sequence shown here is derived from an EMBL/GenBank/DDBJ whole genome shotgun (WGS) entry which is preliminary data.</text>
</comment>
<evidence type="ECO:0000256" key="1">
    <source>
        <dbReference type="HAMAP-Rule" id="MF_01406"/>
    </source>
</evidence>
<organism evidence="2 3">
    <name type="scientific">Hadarchaeum yellowstonense</name>
    <dbReference type="NCBI Taxonomy" id="1776334"/>
    <lineage>
        <taxon>Archaea</taxon>
        <taxon>Methanobacteriati</taxon>
        <taxon>Candidatus Hadarchaeota</taxon>
        <taxon>Candidatus Hadarchaeia</taxon>
        <taxon>Candidatus Hadarchaeales</taxon>
        <taxon>Candidatus Hadarchaeaceae</taxon>
        <taxon>Candidatus Hadarchaeum</taxon>
    </lineage>
</organism>
<name>A0A147JZK0_HADYE</name>
<dbReference type="PANTHER" id="PTHR43546:SF4">
    <property type="entry name" value="UPF0282 PROTEIN MJ1629"/>
    <property type="match status" value="1"/>
</dbReference>
<evidence type="ECO:0000313" key="3">
    <source>
        <dbReference type="Proteomes" id="UP000074294"/>
    </source>
</evidence>
<sequence length="319" mass="36729">MRVLPLAFESFGVRSMATFVETDDIKIVIDPGSALGPRFHLSPHEREYIALARSRRTILEAARRAEILTVSHYHFDHYVPNFEDWVWLWSSPEIAEDLYRGKTILAKDINSNINASQRKRGYMFQKLNSRTAREIKIADGRSFTFGQTILQFSKPVAHGSPGTELGYLLMLTIRTPRCCLIHASDVQGPIDDETLRMILMEKPDAAIVGGPPIYLAGYKIDESSLTAARNNMVRLVERVPLTVVDHHLLRSLEYRDYLEPVFREAEKRKHRLLTASELVGLEPQLLEARRKELHEREPVAKDWYNRLKKGELKEELIKK</sequence>
<comment type="similarity">
    <text evidence="1">Belongs to the UPF0282 family.</text>
</comment>
<dbReference type="SUPFAM" id="SSF56281">
    <property type="entry name" value="Metallo-hydrolase/oxidoreductase"/>
    <property type="match status" value="1"/>
</dbReference>
<dbReference type="InterPro" id="IPR036866">
    <property type="entry name" value="RibonucZ/Hydroxyglut_hydro"/>
</dbReference>
<evidence type="ECO:0000313" key="2">
    <source>
        <dbReference type="EMBL" id="KUO42043.1"/>
    </source>
</evidence>
<dbReference type="PIRSF" id="PIRSF004944">
    <property type="entry name" value="UCP004944_hydrls"/>
    <property type="match status" value="1"/>
</dbReference>
<dbReference type="Proteomes" id="UP000074294">
    <property type="component" value="Unassembled WGS sequence"/>
</dbReference>